<keyword evidence="2" id="KW-1185">Reference proteome</keyword>
<reference evidence="1" key="1">
    <citation type="submission" date="2025-08" db="UniProtKB">
        <authorList>
            <consortium name="Ensembl"/>
        </authorList>
    </citation>
    <scope>IDENTIFICATION</scope>
</reference>
<dbReference type="AlphaFoldDB" id="A0A7N8XSK8"/>
<evidence type="ECO:0000313" key="2">
    <source>
        <dbReference type="Proteomes" id="UP000261640"/>
    </source>
</evidence>
<organism evidence="1 2">
    <name type="scientific">Mastacembelus armatus</name>
    <name type="common">zig-zag eel</name>
    <dbReference type="NCBI Taxonomy" id="205130"/>
    <lineage>
        <taxon>Eukaryota</taxon>
        <taxon>Metazoa</taxon>
        <taxon>Chordata</taxon>
        <taxon>Craniata</taxon>
        <taxon>Vertebrata</taxon>
        <taxon>Euteleostomi</taxon>
        <taxon>Actinopterygii</taxon>
        <taxon>Neopterygii</taxon>
        <taxon>Teleostei</taxon>
        <taxon>Neoteleostei</taxon>
        <taxon>Acanthomorphata</taxon>
        <taxon>Anabantaria</taxon>
        <taxon>Synbranchiformes</taxon>
        <taxon>Mastacembelidae</taxon>
        <taxon>Mastacembelus</taxon>
    </lineage>
</organism>
<name>A0A7N8XSK8_9TELE</name>
<sequence>MNITRKSSRPMLKRAGNDIIRANSNVRMPLAPLIRRRIRPIRASLITLNRVGDTKYFSMRSAKNIPEGEEKGNASEYNQITIKLLPHCSASPTSLTHQQ</sequence>
<dbReference type="Ensembl" id="ENSMAMT00000045596.1">
    <property type="protein sequence ID" value="ENSMAMP00000054017.1"/>
    <property type="gene ID" value="ENSMAMG00000025721.1"/>
</dbReference>
<dbReference type="GeneTree" id="ENSGT00950000183290"/>
<protein>
    <submittedName>
        <fullName evidence="1">Uncharacterized protein</fullName>
    </submittedName>
</protein>
<dbReference type="InParanoid" id="A0A7N8XSK8"/>
<reference evidence="1" key="2">
    <citation type="submission" date="2025-09" db="UniProtKB">
        <authorList>
            <consortium name="Ensembl"/>
        </authorList>
    </citation>
    <scope>IDENTIFICATION</scope>
</reference>
<evidence type="ECO:0000313" key="1">
    <source>
        <dbReference type="Ensembl" id="ENSMAMP00000054017.1"/>
    </source>
</evidence>
<dbReference type="Proteomes" id="UP000261640">
    <property type="component" value="Unplaced"/>
</dbReference>
<accession>A0A7N8XSK8</accession>
<proteinExistence type="predicted"/>